<dbReference type="GO" id="GO:0005829">
    <property type="term" value="C:cytosol"/>
    <property type="evidence" value="ECO:0007669"/>
    <property type="project" value="TreeGrafter"/>
</dbReference>
<dbReference type="PANTHER" id="PTHR16099">
    <property type="entry name" value="8-OXO-DGTP DIPHOSPHATES NUDT15"/>
    <property type="match status" value="1"/>
</dbReference>
<dbReference type="PANTHER" id="PTHR16099:SF5">
    <property type="entry name" value="NUCLEOTIDE TRIPHOSPHATE DIPHOSPHATASE NUDT15"/>
    <property type="match status" value="1"/>
</dbReference>
<dbReference type="Gene3D" id="3.90.79.10">
    <property type="entry name" value="Nucleoside Triphosphate Pyrophosphohydrolase"/>
    <property type="match status" value="1"/>
</dbReference>
<name>A0A7S0CJ65_9STRA</name>
<evidence type="ECO:0000313" key="5">
    <source>
        <dbReference type="EMBL" id="CAD8423440.1"/>
    </source>
</evidence>
<comment type="similarity">
    <text evidence="2">Belongs to the Nudix hydrolase family.</text>
</comment>
<gene>
    <name evidence="5" type="ORF">PINE0816_LOCUS19598</name>
</gene>
<evidence type="ECO:0000256" key="3">
    <source>
        <dbReference type="SAM" id="Coils"/>
    </source>
</evidence>
<dbReference type="PROSITE" id="PS00893">
    <property type="entry name" value="NUDIX_BOX"/>
    <property type="match status" value="1"/>
</dbReference>
<dbReference type="PRINTS" id="PR00502">
    <property type="entry name" value="NUDIXFAMILY"/>
</dbReference>
<dbReference type="GO" id="GO:0006203">
    <property type="term" value="P:dGTP catabolic process"/>
    <property type="evidence" value="ECO:0007669"/>
    <property type="project" value="TreeGrafter"/>
</dbReference>
<organism evidence="5">
    <name type="scientific">Proboscia inermis</name>
    <dbReference type="NCBI Taxonomy" id="420281"/>
    <lineage>
        <taxon>Eukaryota</taxon>
        <taxon>Sar</taxon>
        <taxon>Stramenopiles</taxon>
        <taxon>Ochrophyta</taxon>
        <taxon>Bacillariophyta</taxon>
        <taxon>Coscinodiscophyceae</taxon>
        <taxon>Rhizosoleniophycidae</taxon>
        <taxon>Rhizosoleniales</taxon>
        <taxon>Rhizosoleniaceae</taxon>
        <taxon>Proboscia</taxon>
    </lineage>
</organism>
<evidence type="ECO:0000259" key="4">
    <source>
        <dbReference type="PROSITE" id="PS51462"/>
    </source>
</evidence>
<accession>A0A7S0CJ65</accession>
<dbReference type="InterPro" id="IPR000086">
    <property type="entry name" value="NUDIX_hydrolase_dom"/>
</dbReference>
<feature type="domain" description="Nudix hydrolase" evidence="4">
    <location>
        <begin position="113"/>
        <end position="243"/>
    </location>
</feature>
<dbReference type="InterPro" id="IPR015797">
    <property type="entry name" value="NUDIX_hydrolase-like_dom_sf"/>
</dbReference>
<dbReference type="SUPFAM" id="SSF55811">
    <property type="entry name" value="Nudix"/>
    <property type="match status" value="1"/>
</dbReference>
<dbReference type="PROSITE" id="PS51462">
    <property type="entry name" value="NUDIX"/>
    <property type="match status" value="1"/>
</dbReference>
<evidence type="ECO:0000256" key="1">
    <source>
        <dbReference type="ARBA" id="ARBA00022801"/>
    </source>
</evidence>
<dbReference type="EMBL" id="HBEL01042038">
    <property type="protein sequence ID" value="CAD8423440.1"/>
    <property type="molecule type" value="Transcribed_RNA"/>
</dbReference>
<keyword evidence="3" id="KW-0175">Coiled coil</keyword>
<dbReference type="Pfam" id="PF00293">
    <property type="entry name" value="NUDIX"/>
    <property type="match status" value="1"/>
</dbReference>
<dbReference type="AlphaFoldDB" id="A0A7S0CJ65"/>
<reference evidence="5" key="1">
    <citation type="submission" date="2021-01" db="EMBL/GenBank/DDBJ databases">
        <authorList>
            <person name="Corre E."/>
            <person name="Pelletier E."/>
            <person name="Niang G."/>
            <person name="Scheremetjew M."/>
            <person name="Finn R."/>
            <person name="Kale V."/>
            <person name="Holt S."/>
            <person name="Cochrane G."/>
            <person name="Meng A."/>
            <person name="Brown T."/>
            <person name="Cohen L."/>
        </authorList>
    </citation>
    <scope>NUCLEOTIDE SEQUENCE</scope>
    <source>
        <strain evidence="5">CCAP1064/1</strain>
    </source>
</reference>
<proteinExistence type="inferred from homology"/>
<sequence>MMEEDNSDLVANIKKQLEENFKKQRDELNQQITDLKRLQQTTFEELATSRRINRPCNDATHEFDGTNLIPCRESGSAATLSREIRNDMKNSLNPEISTQITISEKKTKIVYNCVRVGVGVLVKDPENPRKVFAGIRRGSHGAGSLALPGGHLEMGEEWETCAKREVLEETGLVITNVKFLHVTNDVMLSEGKHYVTVFMQSDCFGCPRNLEPDKCEGWSSYSWEDLQNGLKSGDTNSSGTLLFGPLKRLVMDNPARLHEFLK</sequence>
<dbReference type="FunFam" id="3.90.79.10:FF:000060">
    <property type="entry name" value="Nudix hydrolase 1"/>
    <property type="match status" value="1"/>
</dbReference>
<keyword evidence="1 2" id="KW-0378">Hydrolase</keyword>
<dbReference type="InterPro" id="IPR020476">
    <property type="entry name" value="Nudix_hydrolase"/>
</dbReference>
<feature type="coiled-coil region" evidence="3">
    <location>
        <begin position="11"/>
        <end position="41"/>
    </location>
</feature>
<dbReference type="GO" id="GO:0035539">
    <property type="term" value="F:8-oxo-7,8-dihydrodeoxyguanosine triphosphate pyrophosphatase activity"/>
    <property type="evidence" value="ECO:0007669"/>
    <property type="project" value="TreeGrafter"/>
</dbReference>
<dbReference type="CDD" id="cd04678">
    <property type="entry name" value="NUDIX_MTH2_Nudt15"/>
    <property type="match status" value="1"/>
</dbReference>
<dbReference type="InterPro" id="IPR020084">
    <property type="entry name" value="NUDIX_hydrolase_CS"/>
</dbReference>
<protein>
    <recommendedName>
        <fullName evidence="4">Nudix hydrolase domain-containing protein</fullName>
    </recommendedName>
</protein>
<evidence type="ECO:0000256" key="2">
    <source>
        <dbReference type="RuleBase" id="RU003476"/>
    </source>
</evidence>